<dbReference type="AlphaFoldDB" id="V6M0Q6"/>
<gene>
    <name evidence="2" type="ORF">SS50377_13298</name>
</gene>
<dbReference type="VEuPathDB" id="GiardiaDB:SS50377_22615"/>
<evidence type="ECO:0000313" key="2">
    <source>
        <dbReference type="EMBL" id="EST46704.1"/>
    </source>
</evidence>
<organism evidence="2">
    <name type="scientific">Spironucleus salmonicida</name>
    <dbReference type="NCBI Taxonomy" id="348837"/>
    <lineage>
        <taxon>Eukaryota</taxon>
        <taxon>Metamonada</taxon>
        <taxon>Diplomonadida</taxon>
        <taxon>Hexamitidae</taxon>
        <taxon>Hexamitinae</taxon>
        <taxon>Spironucleus</taxon>
    </lineage>
</organism>
<evidence type="ECO:0000256" key="1">
    <source>
        <dbReference type="SAM" id="MobiDB-lite"/>
    </source>
</evidence>
<protein>
    <submittedName>
        <fullName evidence="2">Uncharacterized protein</fullName>
    </submittedName>
</protein>
<accession>V6M0Q6</accession>
<name>V6M0Q6_9EUKA</name>
<reference evidence="2" key="1">
    <citation type="journal article" date="2014" name="PLoS Genet.">
        <title>The Genome of Spironucleus salmonicida Highlights a Fish Pathogen Adapted to Fluctuating Environments.</title>
        <authorList>
            <person name="Xu F."/>
            <person name="Jerlstrom-Hultqvist J."/>
            <person name="Einarsson E."/>
            <person name="Astvaldsson A."/>
            <person name="Svard S.G."/>
            <person name="Andersson J.O."/>
        </authorList>
    </citation>
    <scope>NUCLEOTIDE SEQUENCE</scope>
</reference>
<feature type="region of interest" description="Disordered" evidence="1">
    <location>
        <begin position="22"/>
        <end position="45"/>
    </location>
</feature>
<proteinExistence type="predicted"/>
<sequence length="367" mass="41411">MAAYAGQPTHARVLQPITPLSIQYTPHRRMKRNLSASTKPTPHDPRQLDALLRSAAGALQQAAGQNAHLRQEIQRLSGGPQQTRGDTLRQLRGQTILHQQREYEVQEKMHLLQAQQGEVFALETAVEARLEALNEEGCAELEALRAEYRATSAILETVNTQIEALAATSAQTMQLSAEFETQHEHELLQNQELQQRTSRIAQDLHSAQRRRAAFVARQQVLAQQVTDTQTAVEKERTNAASQLRQMDELAAYDKVRTIMLENGTQHALEQIQRCQLEHIAVCEEVQAKVAQNEDLRAVIDSQADARARIAHQIRQEQERGESLQRQQEELERRTRAFCEGILGRPVREGDDLERALEQAMGELASSQ</sequence>
<dbReference type="EMBL" id="KI546071">
    <property type="protein sequence ID" value="EST46704.1"/>
    <property type="molecule type" value="Genomic_DNA"/>
</dbReference>